<evidence type="ECO:0000313" key="2">
    <source>
        <dbReference type="Proteomes" id="UP000621560"/>
    </source>
</evidence>
<organism evidence="1 2">
    <name type="scientific">Paenibacillus sabuli</name>
    <dbReference type="NCBI Taxonomy" id="2772509"/>
    <lineage>
        <taxon>Bacteria</taxon>
        <taxon>Bacillati</taxon>
        <taxon>Bacillota</taxon>
        <taxon>Bacilli</taxon>
        <taxon>Bacillales</taxon>
        <taxon>Paenibacillaceae</taxon>
        <taxon>Paenibacillus</taxon>
    </lineage>
</organism>
<evidence type="ECO:0000313" key="1">
    <source>
        <dbReference type="EMBL" id="MBD2843878.1"/>
    </source>
</evidence>
<dbReference type="Pfam" id="PF04250">
    <property type="entry name" value="DUF429"/>
    <property type="match status" value="1"/>
</dbReference>
<dbReference type="EMBL" id="JACXIZ010000006">
    <property type="protein sequence ID" value="MBD2843878.1"/>
    <property type="molecule type" value="Genomic_DNA"/>
</dbReference>
<name>A0A927BQZ6_9BACL</name>
<proteinExistence type="predicted"/>
<comment type="caution">
    <text evidence="1">The sequence shown here is derived from an EMBL/GenBank/DDBJ whole genome shotgun (WGS) entry which is preliminary data.</text>
</comment>
<sequence length="288" mass="31174">MYIGIDGCRGGWVAARLEAPSGGPIRPGAALGAAAVPVRLRWELTDDLTTWWAGGEIRARRVLLDMPLGLQRRGRRACDVQAMERLGPVGRRRCFHAPSWRALARWRQLHEQEAPGADTDESDTRGRARRRVIYDQVNACNAEDTGLNLTPPGYALLPRIDEARRFVIGCGLADQVREAHPELMFMALGGGELLPTKHAAEGLAARRRLLLQALPESAAALEAASAGLGAGRLRAKPDDLYDAAVLAVAGLLLDEQPQRAIWLPPRGGTAPRLRDPDGLPVEIVGVLP</sequence>
<dbReference type="InterPro" id="IPR007362">
    <property type="entry name" value="DUF429"/>
</dbReference>
<accession>A0A927BQZ6</accession>
<dbReference type="Proteomes" id="UP000621560">
    <property type="component" value="Unassembled WGS sequence"/>
</dbReference>
<dbReference type="AlphaFoldDB" id="A0A927BQZ6"/>
<keyword evidence="2" id="KW-1185">Reference proteome</keyword>
<gene>
    <name evidence="1" type="ORF">IDH44_01625</name>
</gene>
<reference evidence="1" key="1">
    <citation type="submission" date="2020-09" db="EMBL/GenBank/DDBJ databases">
        <title>A novel bacterium of genus Paenibacillus, isolated from South China Sea.</title>
        <authorList>
            <person name="Huang H."/>
            <person name="Mo K."/>
            <person name="Hu Y."/>
        </authorList>
    </citation>
    <scope>NUCLEOTIDE SEQUENCE</scope>
    <source>
        <strain evidence="1">IB182496</strain>
    </source>
</reference>
<dbReference type="RefSeq" id="WP_190914048.1">
    <property type="nucleotide sequence ID" value="NZ_JACXIZ010000006.1"/>
</dbReference>
<protein>
    <submittedName>
        <fullName evidence="1">DUF429 domain-containing protein</fullName>
    </submittedName>
</protein>